<name>A0A1Y1SDG3_9GAMM</name>
<evidence type="ECO:0000256" key="6">
    <source>
        <dbReference type="HAMAP-Rule" id="MF_00050"/>
    </source>
</evidence>
<dbReference type="InterPro" id="IPR018101">
    <property type="entry name" value="Transl_elong_Ts_CS"/>
</dbReference>
<dbReference type="SUPFAM" id="SSF54713">
    <property type="entry name" value="Elongation factor Ts (EF-Ts), dimerisation domain"/>
    <property type="match status" value="2"/>
</dbReference>
<gene>
    <name evidence="6 8" type="primary">tsf</name>
    <name evidence="8" type="ORF">ATO7_08362</name>
</gene>
<dbReference type="CDD" id="cd14275">
    <property type="entry name" value="UBA_EF-Ts"/>
    <property type="match status" value="1"/>
</dbReference>
<keyword evidence="5 6" id="KW-0648">Protein biosynthesis</keyword>
<evidence type="ECO:0000256" key="3">
    <source>
        <dbReference type="ARBA" id="ARBA00022490"/>
    </source>
</evidence>
<dbReference type="GO" id="GO:0005737">
    <property type="term" value="C:cytoplasm"/>
    <property type="evidence" value="ECO:0007669"/>
    <property type="project" value="UniProtKB-SubCell"/>
</dbReference>
<dbReference type="InterPro" id="IPR036402">
    <property type="entry name" value="EF-Ts_dimer_sf"/>
</dbReference>
<evidence type="ECO:0000313" key="8">
    <source>
        <dbReference type="EMBL" id="ORE87038.1"/>
    </source>
</evidence>
<dbReference type="Gene3D" id="1.10.286.20">
    <property type="match status" value="1"/>
</dbReference>
<sequence length="294" mass="30976">MAITAALVKELRERSGAAMMDCKRALEATGGDVEAALEKMRKDGQAKADKKAGRVAAEGVLSIAVAADGKQAVMVEYNSETDFVSKGDEFQTLAQTAADVALSTGKTDPQELLAESANGQTLDEARRGLISKLGENMSLRRVAKLESAGQVFTYLHGSRIGVMVALEGGNEELGKDIAMHVAASAPAHVSADDVPAELLDKEREILIAQAEGSGKPREIIEKMVEGRVRKYLQEITLVGQPFVKDPDVTVEKLLADAGAKVTGFVRLEVGEGIEKQEANFADEVAAQAAAAAGA</sequence>
<evidence type="ECO:0000256" key="5">
    <source>
        <dbReference type="ARBA" id="ARBA00022917"/>
    </source>
</evidence>
<dbReference type="InterPro" id="IPR009060">
    <property type="entry name" value="UBA-like_sf"/>
</dbReference>
<dbReference type="PANTHER" id="PTHR11741">
    <property type="entry name" value="ELONGATION FACTOR TS"/>
    <property type="match status" value="1"/>
</dbReference>
<reference evidence="8 9" key="1">
    <citation type="submission" date="2013-04" db="EMBL/GenBank/DDBJ databases">
        <title>Oceanococcus atlanticus 22II-S10r2 Genome Sequencing.</title>
        <authorList>
            <person name="Lai Q."/>
            <person name="Li G."/>
            <person name="Shao Z."/>
        </authorList>
    </citation>
    <scope>NUCLEOTIDE SEQUENCE [LARGE SCALE GENOMIC DNA]</scope>
    <source>
        <strain evidence="8 9">22II-S10r2</strain>
    </source>
</reference>
<dbReference type="RefSeq" id="WP_083561245.1">
    <property type="nucleotide sequence ID" value="NZ_AQQV01000002.1"/>
</dbReference>
<feature type="domain" description="Translation elongation factor EFTs/EF1B dimerisation" evidence="7">
    <location>
        <begin position="72"/>
        <end position="271"/>
    </location>
</feature>
<organism evidence="8 9">
    <name type="scientific">Oceanococcus atlanticus</name>
    <dbReference type="NCBI Taxonomy" id="1317117"/>
    <lineage>
        <taxon>Bacteria</taxon>
        <taxon>Pseudomonadati</taxon>
        <taxon>Pseudomonadota</taxon>
        <taxon>Gammaproteobacteria</taxon>
        <taxon>Chromatiales</taxon>
        <taxon>Oceanococcaceae</taxon>
        <taxon>Oceanococcus</taxon>
    </lineage>
</organism>
<keyword evidence="9" id="KW-1185">Reference proteome</keyword>
<dbReference type="OrthoDB" id="9808348at2"/>
<dbReference type="FunFam" id="1.10.8.10:FF:000001">
    <property type="entry name" value="Elongation factor Ts"/>
    <property type="match status" value="1"/>
</dbReference>
<evidence type="ECO:0000259" key="7">
    <source>
        <dbReference type="Pfam" id="PF00889"/>
    </source>
</evidence>
<dbReference type="InterPro" id="IPR001816">
    <property type="entry name" value="Transl_elong_EFTs/EF1B"/>
</dbReference>
<evidence type="ECO:0000313" key="9">
    <source>
        <dbReference type="Proteomes" id="UP000192342"/>
    </source>
</evidence>
<evidence type="ECO:0000256" key="4">
    <source>
        <dbReference type="ARBA" id="ARBA00022768"/>
    </source>
</evidence>
<comment type="similarity">
    <text evidence="1 6">Belongs to the EF-Ts family.</text>
</comment>
<comment type="caution">
    <text evidence="8">The sequence shown here is derived from an EMBL/GenBank/DDBJ whole genome shotgun (WGS) entry which is preliminary data.</text>
</comment>
<dbReference type="PROSITE" id="PS01126">
    <property type="entry name" value="EF_TS_1"/>
    <property type="match status" value="1"/>
</dbReference>
<dbReference type="PANTHER" id="PTHR11741:SF0">
    <property type="entry name" value="ELONGATION FACTOR TS, MITOCHONDRIAL"/>
    <property type="match status" value="1"/>
</dbReference>
<proteinExistence type="inferred from homology"/>
<accession>A0A1Y1SDG3</accession>
<comment type="subcellular location">
    <subcellularLocation>
        <location evidence="6">Cytoplasm</location>
    </subcellularLocation>
</comment>
<dbReference type="FunFam" id="1.10.286.20:FF:000001">
    <property type="entry name" value="Elongation factor Ts"/>
    <property type="match status" value="1"/>
</dbReference>
<keyword evidence="3 6" id="KW-0963">Cytoplasm</keyword>
<dbReference type="NCBIfam" id="TIGR00116">
    <property type="entry name" value="tsf"/>
    <property type="match status" value="1"/>
</dbReference>
<dbReference type="Gene3D" id="3.30.479.20">
    <property type="entry name" value="Elongation factor Ts, dimerisation domain"/>
    <property type="match status" value="2"/>
</dbReference>
<dbReference type="Pfam" id="PF00889">
    <property type="entry name" value="EF_TS"/>
    <property type="match status" value="1"/>
</dbReference>
<protein>
    <recommendedName>
        <fullName evidence="2 6">Elongation factor Ts</fullName>
        <shortName evidence="6">EF-Ts</shortName>
    </recommendedName>
</protein>
<dbReference type="Proteomes" id="UP000192342">
    <property type="component" value="Unassembled WGS sequence"/>
</dbReference>
<evidence type="ECO:0000256" key="2">
    <source>
        <dbReference type="ARBA" id="ARBA00016956"/>
    </source>
</evidence>
<feature type="region of interest" description="Involved in Mg(2+) ion dislocation from EF-Tu" evidence="6">
    <location>
        <begin position="81"/>
        <end position="84"/>
    </location>
</feature>
<dbReference type="STRING" id="1317117.ATO7_08362"/>
<dbReference type="Gene3D" id="1.10.8.10">
    <property type="entry name" value="DNA helicase RuvA subunit, C-terminal domain"/>
    <property type="match status" value="1"/>
</dbReference>
<dbReference type="SUPFAM" id="SSF46934">
    <property type="entry name" value="UBA-like"/>
    <property type="match status" value="1"/>
</dbReference>
<dbReference type="EMBL" id="AQQV01000002">
    <property type="protein sequence ID" value="ORE87038.1"/>
    <property type="molecule type" value="Genomic_DNA"/>
</dbReference>
<comment type="function">
    <text evidence="6">Associates with the EF-Tu.GDP complex and induces the exchange of GDP to GTP. It remains bound to the aminoacyl-tRNA.EF-Tu.GTP complex up to the GTP hydrolysis stage on the ribosome.</text>
</comment>
<dbReference type="InterPro" id="IPR014039">
    <property type="entry name" value="Transl_elong_EFTs/EF1B_dimer"/>
</dbReference>
<dbReference type="HAMAP" id="MF_00050">
    <property type="entry name" value="EF_Ts"/>
    <property type="match status" value="1"/>
</dbReference>
<dbReference type="GO" id="GO:0003746">
    <property type="term" value="F:translation elongation factor activity"/>
    <property type="evidence" value="ECO:0007669"/>
    <property type="project" value="UniProtKB-UniRule"/>
</dbReference>
<keyword evidence="4 6" id="KW-0251">Elongation factor</keyword>
<evidence type="ECO:0000256" key="1">
    <source>
        <dbReference type="ARBA" id="ARBA00005532"/>
    </source>
</evidence>
<dbReference type="AlphaFoldDB" id="A0A1Y1SDG3"/>